<feature type="signal peptide" evidence="3">
    <location>
        <begin position="1"/>
        <end position="27"/>
    </location>
</feature>
<dbReference type="PROSITE" id="PS50012">
    <property type="entry name" value="RCC1_3"/>
    <property type="match status" value="7"/>
</dbReference>
<dbReference type="RefSeq" id="WP_111731533.1">
    <property type="nucleotide sequence ID" value="NZ_QHKO01000018.1"/>
</dbReference>
<keyword evidence="3" id="KW-0732">Signal</keyword>
<dbReference type="PRINTS" id="PR00633">
    <property type="entry name" value="RCCNDNSATION"/>
</dbReference>
<accession>A0A328C137</accession>
<dbReference type="InterPro" id="IPR009091">
    <property type="entry name" value="RCC1/BLIP-II"/>
</dbReference>
<dbReference type="OrthoDB" id="9758365at2"/>
<feature type="region of interest" description="Disordered" evidence="2">
    <location>
        <begin position="35"/>
        <end position="82"/>
    </location>
</feature>
<dbReference type="Pfam" id="PF13540">
    <property type="entry name" value="RCC1_2"/>
    <property type="match status" value="1"/>
</dbReference>
<gene>
    <name evidence="5" type="ORF">DL240_19305</name>
</gene>
<dbReference type="InterPro" id="IPR000408">
    <property type="entry name" value="Reg_chr_condens"/>
</dbReference>
<protein>
    <recommendedName>
        <fullName evidence="4">RCC1-like domain-containing protein</fullName>
    </recommendedName>
</protein>
<evidence type="ECO:0000256" key="2">
    <source>
        <dbReference type="SAM" id="MobiDB-lite"/>
    </source>
</evidence>
<proteinExistence type="predicted"/>
<evidence type="ECO:0000313" key="5">
    <source>
        <dbReference type="EMBL" id="RAL19999.1"/>
    </source>
</evidence>
<dbReference type="PROSITE" id="PS51257">
    <property type="entry name" value="PROKAR_LIPOPROTEIN"/>
    <property type="match status" value="1"/>
</dbReference>
<organism evidence="5 6">
    <name type="scientific">Lujinxingia litoralis</name>
    <dbReference type="NCBI Taxonomy" id="2211119"/>
    <lineage>
        <taxon>Bacteria</taxon>
        <taxon>Deltaproteobacteria</taxon>
        <taxon>Bradymonadales</taxon>
        <taxon>Lujinxingiaceae</taxon>
        <taxon>Lujinxingia</taxon>
    </lineage>
</organism>
<feature type="domain" description="RCC1-like" evidence="4">
    <location>
        <begin position="169"/>
        <end position="484"/>
    </location>
</feature>
<dbReference type="Gene3D" id="2.130.10.30">
    <property type="entry name" value="Regulator of chromosome condensation 1/beta-lactamase-inhibitor protein II"/>
    <property type="match status" value="2"/>
</dbReference>
<evidence type="ECO:0000256" key="3">
    <source>
        <dbReference type="SAM" id="SignalP"/>
    </source>
</evidence>
<keyword evidence="6" id="KW-1185">Reference proteome</keyword>
<dbReference type="Proteomes" id="UP000249169">
    <property type="component" value="Unassembled WGS sequence"/>
</dbReference>
<evidence type="ECO:0000256" key="1">
    <source>
        <dbReference type="ARBA" id="ARBA00022737"/>
    </source>
</evidence>
<dbReference type="Pfam" id="PF25390">
    <property type="entry name" value="WD40_RLD"/>
    <property type="match status" value="1"/>
</dbReference>
<evidence type="ECO:0000259" key="4">
    <source>
        <dbReference type="Pfam" id="PF25390"/>
    </source>
</evidence>
<sequence length="540" mass="55854">MVRAYLTPLFALLLKLSALGLLISACASVEPDWGMDAGPDDELDAGAADADADAGADAAPDAEVDADSGPDVADAHLDPDTDTDPRPCGGLCRENEQCREEVCVDLCDEAGLQCGEHTRLGQAIDCGSCDFGACQEGLCVDVCAQLGAECGQVHVDGSAYTCSSCAGGEFCSPNQLCVLHQGFLDLAVGSEHTCGLRPDGSVRCWGRGDLGQLGNRSYSPSPNTAAVFAMSNATALSARTDHTCALKSDGRVSCWGKNDKGQLGTGSTSAREYQPLAVSDLLNVTAVGAGGNHSCARTQVGLVRCWGYNAQGQLGGNTTTATLDKVTVQAEGGGHFDQVLDVGTGNLHACALRTDGQVFCWGINSKQQLGISGTQAATTPRQVFNLPATRQLRAGFDHTCALTLQGQVYCWGSNSQGQLGRGTTSTSGLAQQVTLPAAAVDVAAGWTHTCAALIDGRVYCWGQNQRAQLGQASTLTLSATPREVSGVSDAYRVGAGRYHSCALTTAGDAWCWGANDNGQLGDGTYGDANNERVAPVRVAL</sequence>
<comment type="caution">
    <text evidence="5">The sequence shown here is derived from an EMBL/GenBank/DDBJ whole genome shotgun (WGS) entry which is preliminary data.</text>
</comment>
<dbReference type="InterPro" id="IPR051625">
    <property type="entry name" value="Signaling_Regulatory_Domain"/>
</dbReference>
<name>A0A328C137_9DELT</name>
<dbReference type="EMBL" id="QHKO01000018">
    <property type="protein sequence ID" value="RAL19999.1"/>
    <property type="molecule type" value="Genomic_DNA"/>
</dbReference>
<dbReference type="InterPro" id="IPR058923">
    <property type="entry name" value="RCC1-like_dom"/>
</dbReference>
<keyword evidence="1" id="KW-0677">Repeat</keyword>
<reference evidence="5 6" key="1">
    <citation type="submission" date="2018-05" db="EMBL/GenBank/DDBJ databases">
        <title>Lujinxingia marina gen. nov. sp. nov., a new facultative anaerobic member of the class Deltaproteobacteria, and proposal of Lujinxingaceae fam. nov.</title>
        <authorList>
            <person name="Li C.-M."/>
        </authorList>
    </citation>
    <scope>NUCLEOTIDE SEQUENCE [LARGE SCALE GENOMIC DNA]</scope>
    <source>
        <strain evidence="5 6">B210</strain>
    </source>
</reference>
<dbReference type="AlphaFoldDB" id="A0A328C137"/>
<feature type="chain" id="PRO_5016427394" description="RCC1-like domain-containing protein" evidence="3">
    <location>
        <begin position="28"/>
        <end position="540"/>
    </location>
</feature>
<feature type="compositionally biased region" description="Basic and acidic residues" evidence="2">
    <location>
        <begin position="73"/>
        <end position="82"/>
    </location>
</feature>
<evidence type="ECO:0000313" key="6">
    <source>
        <dbReference type="Proteomes" id="UP000249169"/>
    </source>
</evidence>
<dbReference type="PANTHER" id="PTHR22872">
    <property type="entry name" value="BTK-BINDING PROTEIN-RELATED"/>
    <property type="match status" value="1"/>
</dbReference>
<dbReference type="SUPFAM" id="SSF50985">
    <property type="entry name" value="RCC1/BLIP-II"/>
    <property type="match status" value="2"/>
</dbReference>
<feature type="compositionally biased region" description="Acidic residues" evidence="2">
    <location>
        <begin position="38"/>
        <end position="68"/>
    </location>
</feature>